<dbReference type="PROSITE" id="PS50222">
    <property type="entry name" value="EF_HAND_2"/>
    <property type="match status" value="1"/>
</dbReference>
<dbReference type="Proteomes" id="UP000237271">
    <property type="component" value="Unassembled WGS sequence"/>
</dbReference>
<name>A0A2P4Y816_9STRA</name>
<dbReference type="AlphaFoldDB" id="A0A2P4Y816"/>
<feature type="region of interest" description="Disordered" evidence="1">
    <location>
        <begin position="147"/>
        <end position="186"/>
    </location>
</feature>
<dbReference type="GO" id="GO:0005509">
    <property type="term" value="F:calcium ion binding"/>
    <property type="evidence" value="ECO:0007669"/>
    <property type="project" value="InterPro"/>
</dbReference>
<feature type="compositionally biased region" description="Low complexity" evidence="1">
    <location>
        <begin position="150"/>
        <end position="164"/>
    </location>
</feature>
<accession>A0A2P4Y816</accession>
<reference evidence="3 4" key="1">
    <citation type="journal article" date="2017" name="Genome Biol. Evol.">
        <title>Phytophthora megakarya and P. palmivora, closely related causal agents of cacao black pod rot, underwent increases in genome sizes and gene numbers by different mechanisms.</title>
        <authorList>
            <person name="Ali S.S."/>
            <person name="Shao J."/>
            <person name="Lary D.J."/>
            <person name="Kronmiller B."/>
            <person name="Shen D."/>
            <person name="Strem M.D."/>
            <person name="Amoako-Attah I."/>
            <person name="Akrofi A.Y."/>
            <person name="Begoude B.A."/>
            <person name="Ten Hoopen G.M."/>
            <person name="Coulibaly K."/>
            <person name="Kebe B.I."/>
            <person name="Melnick R.L."/>
            <person name="Guiltinan M.J."/>
            <person name="Tyler B.M."/>
            <person name="Meinhardt L.W."/>
            <person name="Bailey B.A."/>
        </authorList>
    </citation>
    <scope>NUCLEOTIDE SEQUENCE [LARGE SCALE GENOMIC DNA]</scope>
    <source>
        <strain evidence="4">sbr112.9</strain>
    </source>
</reference>
<dbReference type="SUPFAM" id="SSF47473">
    <property type="entry name" value="EF-hand"/>
    <property type="match status" value="1"/>
</dbReference>
<comment type="caution">
    <text evidence="3">The sequence shown here is derived from an EMBL/GenBank/DDBJ whole genome shotgun (WGS) entry which is preliminary data.</text>
</comment>
<feature type="domain" description="EF-hand" evidence="2">
    <location>
        <begin position="16"/>
        <end position="51"/>
    </location>
</feature>
<evidence type="ECO:0000256" key="1">
    <source>
        <dbReference type="SAM" id="MobiDB-lite"/>
    </source>
</evidence>
<dbReference type="OrthoDB" id="431378at2759"/>
<dbReference type="EMBL" id="NCKW01004963">
    <property type="protein sequence ID" value="POM73954.1"/>
    <property type="molecule type" value="Genomic_DNA"/>
</dbReference>
<evidence type="ECO:0000313" key="4">
    <source>
        <dbReference type="Proteomes" id="UP000237271"/>
    </source>
</evidence>
<proteinExistence type="predicted"/>
<evidence type="ECO:0000313" key="3">
    <source>
        <dbReference type="EMBL" id="POM73954.1"/>
    </source>
</evidence>
<dbReference type="Gene3D" id="1.10.238.10">
    <property type="entry name" value="EF-hand"/>
    <property type="match status" value="1"/>
</dbReference>
<keyword evidence="4" id="KW-1185">Reference proteome</keyword>
<gene>
    <name evidence="3" type="ORF">PHPALM_9142</name>
</gene>
<feature type="non-terminal residue" evidence="3">
    <location>
        <position position="186"/>
    </location>
</feature>
<evidence type="ECO:0000259" key="2">
    <source>
        <dbReference type="PROSITE" id="PS50222"/>
    </source>
</evidence>
<feature type="compositionally biased region" description="Polar residues" evidence="1">
    <location>
        <begin position="173"/>
        <end position="186"/>
    </location>
</feature>
<protein>
    <submittedName>
        <fullName evidence="3">Fimbrin-like protein</fullName>
    </submittedName>
</protein>
<dbReference type="InterPro" id="IPR011992">
    <property type="entry name" value="EF-hand-dom_pair"/>
</dbReference>
<dbReference type="InterPro" id="IPR002048">
    <property type="entry name" value="EF_hand_dom"/>
</dbReference>
<organism evidence="3 4">
    <name type="scientific">Phytophthora palmivora</name>
    <dbReference type="NCBI Taxonomy" id="4796"/>
    <lineage>
        <taxon>Eukaryota</taxon>
        <taxon>Sar</taxon>
        <taxon>Stramenopiles</taxon>
        <taxon>Oomycota</taxon>
        <taxon>Peronosporomycetes</taxon>
        <taxon>Peronosporales</taxon>
        <taxon>Peronosporaceae</taxon>
        <taxon>Phytophthora</taxon>
    </lineage>
</organism>
<sequence>MSYQVSSVFLQKFSPKEIHELKRVFKEHDHDYAAAVPVGELHTVLQKLGENVTPNQTTVMLQQTKLARPEQITFQEFLELLHDFRNGAIALDPALLMSHAAVAPTPVPVAVAAPEPSATVETTPFFASQKTVTQTPEVQAPVFAQKAQWPPAGTPTTPTAAPAPVASKPQWPPTANQAASWGHTPS</sequence>